<gene>
    <name evidence="2" type="ORF">DFP98_105202</name>
</gene>
<comment type="caution">
    <text evidence="2">The sequence shown here is derived from an EMBL/GenBank/DDBJ whole genome shotgun (WGS) entry which is preliminary data.</text>
</comment>
<dbReference type="Proteomes" id="UP000256977">
    <property type="component" value="Unassembled WGS sequence"/>
</dbReference>
<dbReference type="Gene3D" id="3.90.1150.200">
    <property type="match status" value="1"/>
</dbReference>
<evidence type="ECO:0000259" key="1">
    <source>
        <dbReference type="Pfam" id="PF08818"/>
    </source>
</evidence>
<dbReference type="AlphaFoldDB" id="A0A3D9KGC1"/>
<sequence>MEAFAIYLEGIHNPHHRARTEEVLTWVAEKYPSLEPKIAWNQPMFTDHGTYIIGFSVSKHHLAVAPEKAGMNHVADAIAQAGYDHTKELVRIKWEDPVEFSLLEKMIEFNIWDKADCKTFWRK</sequence>
<dbReference type="SUPFAM" id="SSF159888">
    <property type="entry name" value="YdhG-like"/>
    <property type="match status" value="1"/>
</dbReference>
<dbReference type="Pfam" id="PF08818">
    <property type="entry name" value="DUF1801"/>
    <property type="match status" value="1"/>
</dbReference>
<dbReference type="OrthoDB" id="384795at2"/>
<keyword evidence="3" id="KW-1185">Reference proteome</keyword>
<organism evidence="2 3">
    <name type="scientific">Cohnella phaseoli</name>
    <dbReference type="NCBI Taxonomy" id="456490"/>
    <lineage>
        <taxon>Bacteria</taxon>
        <taxon>Bacillati</taxon>
        <taxon>Bacillota</taxon>
        <taxon>Bacilli</taxon>
        <taxon>Bacillales</taxon>
        <taxon>Paenibacillaceae</taxon>
        <taxon>Cohnella</taxon>
    </lineage>
</organism>
<evidence type="ECO:0000313" key="3">
    <source>
        <dbReference type="Proteomes" id="UP000256977"/>
    </source>
</evidence>
<dbReference type="EMBL" id="QRDZ01000005">
    <property type="protein sequence ID" value="RED85191.1"/>
    <property type="molecule type" value="Genomic_DNA"/>
</dbReference>
<dbReference type="RefSeq" id="WP_116060191.1">
    <property type="nucleotide sequence ID" value="NZ_QRDZ01000005.1"/>
</dbReference>
<dbReference type="InterPro" id="IPR014922">
    <property type="entry name" value="YdhG-like"/>
</dbReference>
<proteinExistence type="predicted"/>
<reference evidence="2 3" key="1">
    <citation type="submission" date="2018-07" db="EMBL/GenBank/DDBJ databases">
        <title>Genomic Encyclopedia of Type Strains, Phase III (KMG-III): the genomes of soil and plant-associated and newly described type strains.</title>
        <authorList>
            <person name="Whitman W."/>
        </authorList>
    </citation>
    <scope>NUCLEOTIDE SEQUENCE [LARGE SCALE GENOMIC DNA]</scope>
    <source>
        <strain evidence="2 3">CECT 7287</strain>
    </source>
</reference>
<feature type="domain" description="YdhG-like" evidence="1">
    <location>
        <begin position="16"/>
        <end position="111"/>
    </location>
</feature>
<evidence type="ECO:0000313" key="2">
    <source>
        <dbReference type="EMBL" id="RED85191.1"/>
    </source>
</evidence>
<name>A0A3D9KGC1_9BACL</name>
<accession>A0A3D9KGC1</accession>
<protein>
    <recommendedName>
        <fullName evidence="1">YdhG-like domain-containing protein</fullName>
    </recommendedName>
</protein>